<evidence type="ECO:0000256" key="5">
    <source>
        <dbReference type="ARBA" id="ARBA00022723"/>
    </source>
</evidence>
<evidence type="ECO:0000256" key="1">
    <source>
        <dbReference type="ARBA" id="ARBA00001971"/>
    </source>
</evidence>
<evidence type="ECO:0000313" key="12">
    <source>
        <dbReference type="EMBL" id="GAV91396.1"/>
    </source>
</evidence>
<dbReference type="Gene3D" id="1.10.630.10">
    <property type="entry name" value="Cytochrome P450"/>
    <property type="match status" value="1"/>
</dbReference>
<sequence length="202" mass="23126">TNDKLFANRPKILALELLGYNFSMFAFGPYGHYWRRMLKIVTLQLLSNHRLEMLKHVRESEVKVSLKELYQSWVNKKDISNKALVDMRRWFNTTTINVIVSMLVGKLPDQDSGGWIQTVTKFVELAGTFVVADALPILRKLNIGGHERAMKEHKKRRVSGVVNAGGEDFMDAMLTILDEEEDFSNHDADTINKSTCLVSFFC</sequence>
<evidence type="ECO:0000256" key="2">
    <source>
        <dbReference type="ARBA" id="ARBA00004370"/>
    </source>
</evidence>
<dbReference type="Proteomes" id="UP000187406">
    <property type="component" value="Unassembled WGS sequence"/>
</dbReference>
<dbReference type="AlphaFoldDB" id="A0A1Q3DFT6"/>
<keyword evidence="3" id="KW-0349">Heme</keyword>
<keyword evidence="5" id="KW-0479">Metal-binding</keyword>
<accession>A0A1Q3DFT6</accession>
<evidence type="ECO:0000256" key="3">
    <source>
        <dbReference type="ARBA" id="ARBA00022617"/>
    </source>
</evidence>
<dbReference type="SUPFAM" id="SSF48264">
    <property type="entry name" value="Cytochrome P450"/>
    <property type="match status" value="1"/>
</dbReference>
<keyword evidence="13" id="KW-1185">Reference proteome</keyword>
<dbReference type="PANTHER" id="PTHR47947">
    <property type="entry name" value="CYTOCHROME P450 82C3-RELATED"/>
    <property type="match status" value="1"/>
</dbReference>
<evidence type="ECO:0000256" key="7">
    <source>
        <dbReference type="ARBA" id="ARBA00023002"/>
    </source>
</evidence>
<keyword evidence="6 11" id="KW-1133">Transmembrane helix</keyword>
<evidence type="ECO:0008006" key="14">
    <source>
        <dbReference type="Google" id="ProtNLM"/>
    </source>
</evidence>
<dbReference type="InParanoid" id="A0A1Q3DFT6"/>
<evidence type="ECO:0000256" key="8">
    <source>
        <dbReference type="ARBA" id="ARBA00023004"/>
    </source>
</evidence>
<dbReference type="OrthoDB" id="2789670at2759"/>
<reference evidence="13" key="1">
    <citation type="submission" date="2016-04" db="EMBL/GenBank/DDBJ databases">
        <title>Cephalotus genome sequencing.</title>
        <authorList>
            <person name="Fukushima K."/>
            <person name="Hasebe M."/>
            <person name="Fang X."/>
        </authorList>
    </citation>
    <scope>NUCLEOTIDE SEQUENCE [LARGE SCALE GENOMIC DNA]</scope>
    <source>
        <strain evidence="13">cv. St1</strain>
    </source>
</reference>
<name>A0A1Q3DFT6_CEPFO</name>
<keyword evidence="8" id="KW-0408">Iron</keyword>
<comment type="cofactor">
    <cofactor evidence="1">
        <name>heme</name>
        <dbReference type="ChEBI" id="CHEBI:30413"/>
    </cofactor>
</comment>
<comment type="caution">
    <text evidence="12">The sequence shown here is derived from an EMBL/GenBank/DDBJ whole genome shotgun (WGS) entry which is preliminary data.</text>
</comment>
<evidence type="ECO:0000313" key="13">
    <source>
        <dbReference type="Proteomes" id="UP000187406"/>
    </source>
</evidence>
<evidence type="ECO:0000256" key="11">
    <source>
        <dbReference type="SAM" id="Phobius"/>
    </source>
</evidence>
<gene>
    <name evidence="12" type="ORF">CFOL_v3_34791</name>
</gene>
<evidence type="ECO:0000256" key="9">
    <source>
        <dbReference type="ARBA" id="ARBA00023033"/>
    </source>
</evidence>
<protein>
    <recommendedName>
        <fullName evidence="14">P450 domain-containing protein</fullName>
    </recommendedName>
</protein>
<comment type="subcellular location">
    <subcellularLocation>
        <location evidence="2">Membrane</location>
    </subcellularLocation>
</comment>
<keyword evidence="9" id="KW-0503">Monooxygenase</keyword>
<dbReference type="GO" id="GO:0004497">
    <property type="term" value="F:monooxygenase activity"/>
    <property type="evidence" value="ECO:0007669"/>
    <property type="project" value="UniProtKB-KW"/>
</dbReference>
<feature type="transmembrane region" description="Helical" evidence="11">
    <location>
        <begin position="12"/>
        <end position="30"/>
    </location>
</feature>
<keyword evidence="4 11" id="KW-0812">Transmembrane</keyword>
<keyword evidence="10 11" id="KW-0472">Membrane</keyword>
<dbReference type="GO" id="GO:0016020">
    <property type="term" value="C:membrane"/>
    <property type="evidence" value="ECO:0007669"/>
    <property type="project" value="UniProtKB-SubCell"/>
</dbReference>
<evidence type="ECO:0000256" key="4">
    <source>
        <dbReference type="ARBA" id="ARBA00022692"/>
    </source>
</evidence>
<dbReference type="STRING" id="3775.A0A1Q3DFT6"/>
<dbReference type="InterPro" id="IPR036396">
    <property type="entry name" value="Cyt_P450_sf"/>
</dbReference>
<dbReference type="GO" id="GO:0016705">
    <property type="term" value="F:oxidoreductase activity, acting on paired donors, with incorporation or reduction of molecular oxygen"/>
    <property type="evidence" value="ECO:0007669"/>
    <property type="project" value="InterPro"/>
</dbReference>
<dbReference type="EMBL" id="BDDD01007379">
    <property type="protein sequence ID" value="GAV91396.1"/>
    <property type="molecule type" value="Genomic_DNA"/>
</dbReference>
<feature type="non-terminal residue" evidence="12">
    <location>
        <position position="1"/>
    </location>
</feature>
<organism evidence="12 13">
    <name type="scientific">Cephalotus follicularis</name>
    <name type="common">Albany pitcher plant</name>
    <dbReference type="NCBI Taxonomy" id="3775"/>
    <lineage>
        <taxon>Eukaryota</taxon>
        <taxon>Viridiplantae</taxon>
        <taxon>Streptophyta</taxon>
        <taxon>Embryophyta</taxon>
        <taxon>Tracheophyta</taxon>
        <taxon>Spermatophyta</taxon>
        <taxon>Magnoliopsida</taxon>
        <taxon>eudicotyledons</taxon>
        <taxon>Gunneridae</taxon>
        <taxon>Pentapetalae</taxon>
        <taxon>rosids</taxon>
        <taxon>fabids</taxon>
        <taxon>Oxalidales</taxon>
        <taxon>Cephalotaceae</taxon>
        <taxon>Cephalotus</taxon>
    </lineage>
</organism>
<evidence type="ECO:0000256" key="6">
    <source>
        <dbReference type="ARBA" id="ARBA00022989"/>
    </source>
</evidence>
<dbReference type="GO" id="GO:0005506">
    <property type="term" value="F:iron ion binding"/>
    <property type="evidence" value="ECO:0007669"/>
    <property type="project" value="InterPro"/>
</dbReference>
<proteinExistence type="predicted"/>
<keyword evidence="7" id="KW-0560">Oxidoreductase</keyword>
<evidence type="ECO:0000256" key="10">
    <source>
        <dbReference type="ARBA" id="ARBA00023136"/>
    </source>
</evidence>
<dbReference type="GO" id="GO:0020037">
    <property type="term" value="F:heme binding"/>
    <property type="evidence" value="ECO:0007669"/>
    <property type="project" value="InterPro"/>
</dbReference>
<dbReference type="InterPro" id="IPR050651">
    <property type="entry name" value="Plant_Cytochrome_P450_Monoox"/>
</dbReference>
<dbReference type="PANTHER" id="PTHR47947:SF26">
    <property type="entry name" value="CYTOCHROME P450"/>
    <property type="match status" value="1"/>
</dbReference>